<evidence type="ECO:0000313" key="5">
    <source>
        <dbReference type="EMBL" id="GAV24279.1"/>
    </source>
</evidence>
<comment type="similarity">
    <text evidence="4">Belongs to the HepT RNase toxin family.</text>
</comment>
<dbReference type="PANTHER" id="PTHR33397:SF5">
    <property type="entry name" value="RNASE YUTE-RELATED"/>
    <property type="match status" value="1"/>
</dbReference>
<keyword evidence="1" id="KW-1277">Toxin-antitoxin system</keyword>
<comment type="caution">
    <text evidence="5">The sequence shown here is derived from an EMBL/GenBank/DDBJ whole genome shotgun (WGS) entry which is preliminary data.</text>
</comment>
<dbReference type="InterPro" id="IPR052379">
    <property type="entry name" value="Type_VII_TA_RNase"/>
</dbReference>
<dbReference type="PANTHER" id="PTHR33397">
    <property type="entry name" value="UPF0331 PROTEIN YUTE"/>
    <property type="match status" value="1"/>
</dbReference>
<evidence type="ECO:0000256" key="1">
    <source>
        <dbReference type="ARBA" id="ARBA00022649"/>
    </source>
</evidence>
<sequence>MTANKYIDRDRILRKIAYIKEEVTPLNELLQNKTFSEILKDKWQIKGIKYSLQTSIEAMIDIAFHISSKAFNKAPVDGRDAFTILAQNGVLKEENLLTYLKMIAFRNKIVHGYQSIEDEKILEIAKNNISDFNNFINEILTFINE</sequence>
<dbReference type="STRING" id="661089.ciss_02120"/>
<name>A0A1L8CZI9_9THEO</name>
<gene>
    <name evidence="5" type="ORF">ciss_02120</name>
</gene>
<dbReference type="EMBL" id="BDJL01000003">
    <property type="protein sequence ID" value="GAV24279.1"/>
    <property type="molecule type" value="Genomic_DNA"/>
</dbReference>
<dbReference type="NCBIfam" id="NF047751">
    <property type="entry name" value="HepT_toxin"/>
    <property type="match status" value="1"/>
</dbReference>
<reference evidence="6" key="1">
    <citation type="submission" date="2016-12" db="EMBL/GenBank/DDBJ databases">
        <title>Draft Genome Sequences od Carboxydothermus pertinax and islandicus, Hydrogenogenic Carboxydotrophic Bacteria.</title>
        <authorList>
            <person name="Fukuyama Y."/>
            <person name="Ohmae K."/>
            <person name="Yoneda Y."/>
            <person name="Yoshida T."/>
            <person name="Sako Y."/>
        </authorList>
    </citation>
    <scope>NUCLEOTIDE SEQUENCE [LARGE SCALE GENOMIC DNA]</scope>
    <source>
        <strain evidence="6">SET</strain>
    </source>
</reference>
<dbReference type="SUPFAM" id="SSF81593">
    <property type="entry name" value="Nucleotidyltransferase substrate binding subunit/domain"/>
    <property type="match status" value="1"/>
</dbReference>
<organism evidence="5 6">
    <name type="scientific">Carboxydothermus islandicus</name>
    <dbReference type="NCBI Taxonomy" id="661089"/>
    <lineage>
        <taxon>Bacteria</taxon>
        <taxon>Bacillati</taxon>
        <taxon>Bacillota</taxon>
        <taxon>Clostridia</taxon>
        <taxon>Thermoanaerobacterales</taxon>
        <taxon>Thermoanaerobacteraceae</taxon>
        <taxon>Carboxydothermus</taxon>
    </lineage>
</organism>
<dbReference type="OrthoDB" id="9796612at2"/>
<evidence type="ECO:0008006" key="7">
    <source>
        <dbReference type="Google" id="ProtNLM"/>
    </source>
</evidence>
<dbReference type="GO" id="GO:0110001">
    <property type="term" value="C:toxin-antitoxin complex"/>
    <property type="evidence" value="ECO:0007669"/>
    <property type="project" value="InterPro"/>
</dbReference>
<proteinExistence type="inferred from homology"/>
<evidence type="ECO:0000313" key="6">
    <source>
        <dbReference type="Proteomes" id="UP000187338"/>
    </source>
</evidence>
<keyword evidence="2" id="KW-0540">Nuclease</keyword>
<dbReference type="GO" id="GO:0004540">
    <property type="term" value="F:RNA nuclease activity"/>
    <property type="evidence" value="ECO:0007669"/>
    <property type="project" value="InterPro"/>
</dbReference>
<dbReference type="Pfam" id="PF01934">
    <property type="entry name" value="HepT-like"/>
    <property type="match status" value="1"/>
</dbReference>
<evidence type="ECO:0000256" key="3">
    <source>
        <dbReference type="ARBA" id="ARBA00022801"/>
    </source>
</evidence>
<protein>
    <recommendedName>
        <fullName evidence="7">DUF86 domain-containing protein</fullName>
    </recommendedName>
</protein>
<dbReference type="InterPro" id="IPR037038">
    <property type="entry name" value="HepT-like_sf"/>
</dbReference>
<evidence type="ECO:0000256" key="2">
    <source>
        <dbReference type="ARBA" id="ARBA00022722"/>
    </source>
</evidence>
<dbReference type="Gene3D" id="1.20.120.580">
    <property type="entry name" value="bsu32300-like"/>
    <property type="match status" value="1"/>
</dbReference>
<evidence type="ECO:0000256" key="4">
    <source>
        <dbReference type="ARBA" id="ARBA00024207"/>
    </source>
</evidence>
<dbReference type="InterPro" id="IPR008201">
    <property type="entry name" value="HepT-like"/>
</dbReference>
<dbReference type="RefSeq" id="WP_075864488.1">
    <property type="nucleotide sequence ID" value="NZ_BDJL01000003.1"/>
</dbReference>
<keyword evidence="6" id="KW-1185">Reference proteome</keyword>
<keyword evidence="3" id="KW-0378">Hydrolase</keyword>
<accession>A0A1L8CZI9</accession>
<dbReference type="GO" id="GO:0016787">
    <property type="term" value="F:hydrolase activity"/>
    <property type="evidence" value="ECO:0007669"/>
    <property type="project" value="UniProtKB-KW"/>
</dbReference>
<dbReference type="AlphaFoldDB" id="A0A1L8CZI9"/>
<dbReference type="Proteomes" id="UP000187338">
    <property type="component" value="Unassembled WGS sequence"/>
</dbReference>